<protein>
    <submittedName>
        <fullName evidence="1">Uncharacterized protein</fullName>
    </submittedName>
</protein>
<evidence type="ECO:0000313" key="1">
    <source>
        <dbReference type="EMBL" id="QDF17444.1"/>
    </source>
</evidence>
<sequence length="50" mass="5481">MEYPSPDTPSNARCVSQAPYRPAPYGSGLGFLLIHSINRDTHHPTLTTGR</sequence>
<dbReference type="Proteomes" id="UP000318668">
    <property type="component" value="Segment"/>
</dbReference>
<dbReference type="RefSeq" id="YP_010674594.1">
    <property type="nucleotide sequence ID" value="NC_070994.1"/>
</dbReference>
<reference evidence="1 2" key="1">
    <citation type="submission" date="2019-04" db="EMBL/GenBank/DDBJ databases">
        <authorList>
            <person name="Alwine J.A."/>
            <person name="Grubb S.R."/>
            <person name="Haszto C.S."/>
            <person name="Molleti L.S."/>
            <person name="Simms M.O."/>
            <person name="Butela K.A."/>
            <person name="Garlena R.A."/>
            <person name="Russell D.A."/>
            <person name="Pope W.H."/>
            <person name="Jacobs-Sera D."/>
            <person name="Hatfull G.F."/>
        </authorList>
    </citation>
    <scope>NUCLEOTIDE SEQUENCE [LARGE SCALE GENOMIC DNA]</scope>
</reference>
<gene>
    <name evidence="1" type="primary">23</name>
    <name evidence="1" type="ORF">SEA_COEUR_23</name>
</gene>
<dbReference type="EMBL" id="MK801723">
    <property type="protein sequence ID" value="QDF17444.1"/>
    <property type="molecule type" value="Genomic_DNA"/>
</dbReference>
<evidence type="ECO:0000313" key="2">
    <source>
        <dbReference type="Proteomes" id="UP000318668"/>
    </source>
</evidence>
<dbReference type="KEGG" id="vg:77950908"/>
<accession>A0A4Y6EQQ2</accession>
<keyword evidence="2" id="KW-1185">Reference proteome</keyword>
<organism evidence="1 2">
    <name type="scientific">Gordonia phage Coeur</name>
    <dbReference type="NCBI Taxonomy" id="2571246"/>
    <lineage>
        <taxon>Viruses</taxon>
        <taxon>Duplodnaviria</taxon>
        <taxon>Heunggongvirae</taxon>
        <taxon>Uroviricota</taxon>
        <taxon>Caudoviricetes</taxon>
        <taxon>Coeurvirus</taxon>
        <taxon>Coeurvirus coeur</taxon>
    </lineage>
</organism>
<proteinExistence type="predicted"/>
<name>A0A4Y6EQQ2_9CAUD</name>
<dbReference type="GeneID" id="77950908"/>